<evidence type="ECO:0000256" key="1">
    <source>
        <dbReference type="SAM" id="Phobius"/>
    </source>
</evidence>
<feature type="transmembrane region" description="Helical" evidence="1">
    <location>
        <begin position="6"/>
        <end position="27"/>
    </location>
</feature>
<keyword evidence="1" id="KW-0472">Membrane</keyword>
<reference evidence="2" key="1">
    <citation type="submission" date="2020-06" db="EMBL/GenBank/DDBJ databases">
        <authorList>
            <consortium name="Wellcome Sanger Institute Data Sharing"/>
        </authorList>
    </citation>
    <scope>NUCLEOTIDE SEQUENCE [LARGE SCALE GENOMIC DNA]</scope>
</reference>
<keyword evidence="3" id="KW-1185">Reference proteome</keyword>
<organism evidence="2 3">
    <name type="scientific">Gouania willdenowi</name>
    <name type="common">Blunt-snouted clingfish</name>
    <name type="synonym">Lepadogaster willdenowi</name>
    <dbReference type="NCBI Taxonomy" id="441366"/>
    <lineage>
        <taxon>Eukaryota</taxon>
        <taxon>Metazoa</taxon>
        <taxon>Chordata</taxon>
        <taxon>Craniata</taxon>
        <taxon>Vertebrata</taxon>
        <taxon>Euteleostomi</taxon>
        <taxon>Actinopterygii</taxon>
        <taxon>Neopterygii</taxon>
        <taxon>Teleostei</taxon>
        <taxon>Neoteleostei</taxon>
        <taxon>Acanthomorphata</taxon>
        <taxon>Ovalentaria</taxon>
        <taxon>Blenniimorphae</taxon>
        <taxon>Blenniiformes</taxon>
        <taxon>Gobiesocoidei</taxon>
        <taxon>Gobiesocidae</taxon>
        <taxon>Gobiesocinae</taxon>
        <taxon>Gouania</taxon>
    </lineage>
</organism>
<protein>
    <submittedName>
        <fullName evidence="2">Uncharacterized protein</fullName>
    </submittedName>
</protein>
<accession>A0A8C5HZC3</accession>
<reference evidence="2" key="3">
    <citation type="submission" date="2025-09" db="UniProtKB">
        <authorList>
            <consortium name="Ensembl"/>
        </authorList>
    </citation>
    <scope>IDENTIFICATION</scope>
</reference>
<dbReference type="Ensembl" id="ENSGWIT00000056415.1">
    <property type="protein sequence ID" value="ENSGWIP00000052266.1"/>
    <property type="gene ID" value="ENSGWIG00000025246.1"/>
</dbReference>
<keyword evidence="1" id="KW-1133">Transmembrane helix</keyword>
<reference evidence="2" key="2">
    <citation type="submission" date="2025-08" db="UniProtKB">
        <authorList>
            <consortium name="Ensembl"/>
        </authorList>
    </citation>
    <scope>IDENTIFICATION</scope>
</reference>
<proteinExistence type="predicted"/>
<name>A0A8C5HZC3_GOUWI</name>
<dbReference type="Proteomes" id="UP000694680">
    <property type="component" value="Chromosome 22"/>
</dbReference>
<evidence type="ECO:0000313" key="3">
    <source>
        <dbReference type="Proteomes" id="UP000694680"/>
    </source>
</evidence>
<keyword evidence="1" id="KW-0812">Transmembrane</keyword>
<sequence length="143" mass="15807">MFLPRVAVQLAGIAVLGPIFPLAVIAVRHVHDHHEGWACDEDELQRPQADVGDGEEEVVADVGAPWLLSVAIKVFLLVAPNSLRCHHVHHHPEHEHHREPYPPKGSGVLVYPTEEGLEGLPVHICVTFNSLLVSEQHNSPQHK</sequence>
<evidence type="ECO:0000313" key="2">
    <source>
        <dbReference type="Ensembl" id="ENSGWIP00000052266.1"/>
    </source>
</evidence>
<dbReference type="AlphaFoldDB" id="A0A8C5HZC3"/>